<feature type="signal peptide" evidence="1">
    <location>
        <begin position="1"/>
        <end position="19"/>
    </location>
</feature>
<evidence type="ECO:0000259" key="2">
    <source>
        <dbReference type="Pfam" id="PF13004"/>
    </source>
</evidence>
<dbReference type="AlphaFoldDB" id="A0A3D8HBV5"/>
<keyword evidence="1" id="KW-0732">Signal</keyword>
<keyword evidence="6" id="KW-1185">Reference proteome</keyword>
<feature type="chain" id="PRO_5017674738" description="BACON domain-containing protein" evidence="1">
    <location>
        <begin position="20"/>
        <end position="1057"/>
    </location>
</feature>
<accession>A0A3D8HBV5</accession>
<name>A0A3D8HBV5_9BACT</name>
<evidence type="ECO:0000313" key="6">
    <source>
        <dbReference type="Proteomes" id="UP000629596"/>
    </source>
</evidence>
<dbReference type="Gene3D" id="2.60.40.10">
    <property type="entry name" value="Immunoglobulins"/>
    <property type="match status" value="2"/>
</dbReference>
<evidence type="ECO:0000313" key="4">
    <source>
        <dbReference type="EMBL" id="RDU48475.1"/>
    </source>
</evidence>
<dbReference type="InterPro" id="IPR013783">
    <property type="entry name" value="Ig-like_fold"/>
</dbReference>
<proteinExistence type="predicted"/>
<reference evidence="4 5" key="1">
    <citation type="submission" date="2018-07" db="EMBL/GenBank/DDBJ databases">
        <title>Parabacteroides acidifaciens nov. sp., isolated from human feces.</title>
        <authorList>
            <person name="Wang Y.J."/>
        </authorList>
    </citation>
    <scope>NUCLEOTIDE SEQUENCE [LARGE SCALE GENOMIC DNA]</scope>
    <source>
        <strain evidence="4 5">426-9</strain>
    </source>
</reference>
<dbReference type="Proteomes" id="UP000256321">
    <property type="component" value="Unassembled WGS sequence"/>
</dbReference>
<reference evidence="3 6" key="2">
    <citation type="submission" date="2020-08" db="EMBL/GenBank/DDBJ databases">
        <title>Genome public.</title>
        <authorList>
            <person name="Liu C."/>
            <person name="Sun Q."/>
        </authorList>
    </citation>
    <scope>NUCLEOTIDE SEQUENCE [LARGE SCALE GENOMIC DNA]</scope>
    <source>
        <strain evidence="3 6">426_9</strain>
    </source>
</reference>
<evidence type="ECO:0000313" key="3">
    <source>
        <dbReference type="EMBL" id="MBC8602779.1"/>
    </source>
</evidence>
<organism evidence="4 5">
    <name type="scientific">Parabacteroides acidifaciens</name>
    <dbReference type="NCBI Taxonomy" id="2290935"/>
    <lineage>
        <taxon>Bacteria</taxon>
        <taxon>Pseudomonadati</taxon>
        <taxon>Bacteroidota</taxon>
        <taxon>Bacteroidia</taxon>
        <taxon>Bacteroidales</taxon>
        <taxon>Tannerellaceae</taxon>
        <taxon>Parabacteroides</taxon>
    </lineage>
</organism>
<feature type="domain" description="BACON" evidence="2">
    <location>
        <begin position="999"/>
        <end position="1053"/>
    </location>
</feature>
<evidence type="ECO:0000256" key="1">
    <source>
        <dbReference type="SAM" id="SignalP"/>
    </source>
</evidence>
<dbReference type="EMBL" id="JACRTI010000037">
    <property type="protein sequence ID" value="MBC8602779.1"/>
    <property type="molecule type" value="Genomic_DNA"/>
</dbReference>
<dbReference type="PROSITE" id="PS51257">
    <property type="entry name" value="PROKAR_LIPOPROTEIN"/>
    <property type="match status" value="1"/>
</dbReference>
<protein>
    <recommendedName>
        <fullName evidence="2">BACON domain-containing protein</fullName>
    </recommendedName>
</protein>
<dbReference type="Pfam" id="PF13004">
    <property type="entry name" value="BACON"/>
    <property type="match status" value="2"/>
</dbReference>
<dbReference type="EMBL" id="QREV01000037">
    <property type="protein sequence ID" value="RDU48475.1"/>
    <property type="molecule type" value="Genomic_DNA"/>
</dbReference>
<dbReference type="Proteomes" id="UP000629596">
    <property type="component" value="Unassembled WGS sequence"/>
</dbReference>
<feature type="domain" description="BACON" evidence="2">
    <location>
        <begin position="902"/>
        <end position="963"/>
    </location>
</feature>
<dbReference type="InterPro" id="IPR024361">
    <property type="entry name" value="BACON"/>
</dbReference>
<sequence length="1057" mass="116628">MKKYINLLFLWLLAFSSCVDEEMIPQVNNGEDVNVSLNLYLPNPSQVTTRAITSAEEAKVEVLKILVFDQRGNYMQERSISSVQVADAEQAVDENGGALISKNISMKTTNENLSIVVLANVVNEGEANDGTLTTIPAINNETKNAYLARLAYEVNNKWNASSTENYRRFPMWGEYSGAITAEPIVIDLLRALARINVSFSESASSKFTLTSVQVNNSLTNGLIVPTSSLKDKNVTKPTLPASPNVNSSLIYDGDAVSNNTCINEIYIPEAAKSTSSTSYDGVYLTIAGTIGGVDKLYRVYMTKSGKADGEALDILRNHTYKVNVSKVGNGENDITVEIEEMSDVYMRSPYEQNTLTVSSNLFYFNPNQQAPATLNITTTWGSWEIVDENLDSFTIEPDKENNKVVITPSDFNKLASGHFYVQSGQLKKKILVKIDPEETANCYIRFESGSYPLNVSVKGNGRDGMTADGKTLISEEGLKLRPARIGIIWETSEGLVRLDNGNGMHDKTSISINSDNTFSGVVNYYIDIDKTPNKKGGNALIGAFNSANECIWSWHIWVVPDYATGVKTENWSGNSKSYTFIDRFIGALSNRPGDDALGLLYQWGRKDPFIGANGPKNQTRRTTYNYQPCGDGTRTYTWGVTGTTTLEQSIKYPTDLLKTGLCNVDENGTYLWGTPSGMEMFSGSAVNEGNKTIYDPCPVGYRVPPLLAYLFNNDRNYKNNYNGNNTYIPTGNSFNDNASHYGFWINYTKNSQPNVSNNSTSATSSTWFPLAGVYDPGSWQTGENVNYSFSQVDNQNSLKVNSIVWTNTPIKYGKDGDDFRPGAMFLHGTEKGNSSNGRHLHKFIETQYDLYAQTQFAGSVRCVKIQESQDFSELNEFPESVTLDAANGSTKSVTIKVVNETWEVTNPGAPWFYLDKYSGNPDGGEGQTLRFTASEDNPGKQRDAILKVKTSKGNEYSITVIQKEASYTFSASTNSLKFDRNPNGSTQTVTITNDKYGWTVQSGYSNWLTVNRNGNRLTVSAANNDSTLAGARSTTITLKDDNGKTITISVSQKGWRN</sequence>
<dbReference type="Gene3D" id="2.60.40.2580">
    <property type="match status" value="1"/>
</dbReference>
<dbReference type="RefSeq" id="WP_115500276.1">
    <property type="nucleotide sequence ID" value="NZ_JACRTI010000037.1"/>
</dbReference>
<evidence type="ECO:0000313" key="5">
    <source>
        <dbReference type="Proteomes" id="UP000256321"/>
    </source>
</evidence>
<comment type="caution">
    <text evidence="4">The sequence shown here is derived from an EMBL/GenBank/DDBJ whole genome shotgun (WGS) entry which is preliminary data.</text>
</comment>
<gene>
    <name evidence="4" type="ORF">DWU89_14115</name>
    <name evidence="3" type="ORF">H8784_13755</name>
</gene>